<reference evidence="1 2" key="1">
    <citation type="journal article" date="2020" name="Microb. Ecol.">
        <title>Ecogenomics of the Marine Benthic Filamentous Cyanobacterium Adonisia.</title>
        <authorList>
            <person name="Walter J.M."/>
            <person name="Coutinho F.H."/>
            <person name="Leomil L."/>
            <person name="Hargreaves P.I."/>
            <person name="Campeao M.E."/>
            <person name="Vieira V.V."/>
            <person name="Silva B.S."/>
            <person name="Fistarol G.O."/>
            <person name="Salomon P.S."/>
            <person name="Sawabe T."/>
            <person name="Mino S."/>
            <person name="Hosokawa M."/>
            <person name="Miyashita H."/>
            <person name="Maruyama F."/>
            <person name="van Verk M.C."/>
            <person name="Dutilh B.E."/>
            <person name="Thompson C.C."/>
            <person name="Thompson F.L."/>
        </authorList>
    </citation>
    <scope>NUCLEOTIDE SEQUENCE [LARGE SCALE GENOMIC DNA]</scope>
    <source>
        <strain evidence="1 2">CCMR0081</strain>
    </source>
</reference>
<evidence type="ECO:0000313" key="1">
    <source>
        <dbReference type="EMBL" id="NEZ58704.1"/>
    </source>
</evidence>
<evidence type="ECO:0000313" key="2">
    <source>
        <dbReference type="Proteomes" id="UP000481033"/>
    </source>
</evidence>
<dbReference type="Proteomes" id="UP000481033">
    <property type="component" value="Unassembled WGS sequence"/>
</dbReference>
<organism evidence="1 2">
    <name type="scientific">Adonisia turfae CCMR0081</name>
    <dbReference type="NCBI Taxonomy" id="2292702"/>
    <lineage>
        <taxon>Bacteria</taxon>
        <taxon>Bacillati</taxon>
        <taxon>Cyanobacteriota</taxon>
        <taxon>Adonisia</taxon>
        <taxon>Adonisia turfae</taxon>
    </lineage>
</organism>
<dbReference type="InterPro" id="IPR014951">
    <property type="entry name" value="DUF1822"/>
</dbReference>
<dbReference type="EMBL" id="QXHD01000004">
    <property type="protein sequence ID" value="NEZ58704.1"/>
    <property type="molecule type" value="Genomic_DNA"/>
</dbReference>
<comment type="caution">
    <text evidence="1">The sequence shown here is derived from an EMBL/GenBank/DDBJ whole genome shotgun (WGS) entry which is preliminary data.</text>
</comment>
<gene>
    <name evidence="1" type="ORF">DXZ20_24295</name>
</gene>
<keyword evidence="2" id="KW-1185">Reference proteome</keyword>
<name>A0A6M0RR24_9CYAN</name>
<dbReference type="AlphaFoldDB" id="A0A6M0RR24"/>
<sequence length="444" mass="50554">MQTNNIGNFQISYPETVEFDPEDIFQASQQIDDRLPEAYRWATYIRHLARIAVDEWISPRLRGLSYSQQSCSLLQFPLSHVLEAICNLKVGDFNVCVLAIESVLSGEVVIPRAAVELPEFRPDIYFLVEVKEAQEDYMDAEFAVMRGVVSADKLCQYLSDFEIQPLSNWTYEVPLALFGNEPGCLMTYARHLEPATIRQAVSVTEICRKQSHEPGVSLDTVIDIKEPLWQQLNWDGGAALLRSQERLQKLYEQPKYEQSKKVIVESAALKVLNIMGWLQGKLDEPSRQLGFWLGEALSSEPALMTDAGPLRCSELMLDISSEVFRQGLRSLREQGVSIPSLVLPIYYQTEFQELQLRFCFVFPLSKEDTEKQHLLIILRAEDDEDLPMGLIFKAETDSGILQQYELDMDESVVFLRLSVSIGEAFRFSVKHPNGSYHALPTLTL</sequence>
<dbReference type="Pfam" id="PF08852">
    <property type="entry name" value="DUF1822"/>
    <property type="match status" value="1"/>
</dbReference>
<accession>A0A6M0RR24</accession>
<dbReference type="RefSeq" id="WP_163701476.1">
    <property type="nucleotide sequence ID" value="NZ_QXHD01000004.1"/>
</dbReference>
<protein>
    <submittedName>
        <fullName evidence="1">DUF1822 family protein</fullName>
    </submittedName>
</protein>
<proteinExistence type="predicted"/>